<dbReference type="EMBL" id="CAJNJA010082586">
    <property type="protein sequence ID" value="CAE7932974.1"/>
    <property type="molecule type" value="Genomic_DNA"/>
</dbReference>
<dbReference type="Pfam" id="PF01764">
    <property type="entry name" value="Lipase_3"/>
    <property type="match status" value="1"/>
</dbReference>
<name>A0A813BYV0_9DINO</name>
<keyword evidence="1" id="KW-0812">Transmembrane</keyword>
<sequence>PAPERRRLFSCRGRRCGAAFACILLLVTVGAAFSIYWALRPTTPTNYSQEQAVRLAELAGAAYCSQASLEGWRCGTKCLASVSKPVHVCLGDTTQAFAGRFEDDCIVSFEGTKTYTSMIQDLRIVKNLSDWKTGGSVHSGFLAEWESLQSCIQSVLTKTCSNRQLVITGHSLGGAISTLAMVDLSEKGWRIKEGYTFGMPRTGDATFAVNFDHLFFGKFFRVTHHRDPVPHVPPQDFGFQHLSSEVFYDGDVGAGFRHCQQAEDLRCAGRYWDLPVDLFYLKDHMDYMGQNTGSDGCEEAHHRNGHAGAASETATAPIFTESFRKQ</sequence>
<organism evidence="3 4">
    <name type="scientific">Symbiodinium necroappetens</name>
    <dbReference type="NCBI Taxonomy" id="1628268"/>
    <lineage>
        <taxon>Eukaryota</taxon>
        <taxon>Sar</taxon>
        <taxon>Alveolata</taxon>
        <taxon>Dinophyceae</taxon>
        <taxon>Suessiales</taxon>
        <taxon>Symbiodiniaceae</taxon>
        <taxon>Symbiodinium</taxon>
    </lineage>
</organism>
<evidence type="ECO:0000259" key="2">
    <source>
        <dbReference type="Pfam" id="PF01764"/>
    </source>
</evidence>
<dbReference type="InterPro" id="IPR002921">
    <property type="entry name" value="Fungal_lipase-type"/>
</dbReference>
<reference evidence="3" key="1">
    <citation type="submission" date="2021-02" db="EMBL/GenBank/DDBJ databases">
        <authorList>
            <person name="Dougan E. K."/>
            <person name="Rhodes N."/>
            <person name="Thang M."/>
            <person name="Chan C."/>
        </authorList>
    </citation>
    <scope>NUCLEOTIDE SEQUENCE</scope>
</reference>
<keyword evidence="1" id="KW-1133">Transmembrane helix</keyword>
<dbReference type="Proteomes" id="UP000601435">
    <property type="component" value="Unassembled WGS sequence"/>
</dbReference>
<dbReference type="PANTHER" id="PTHR45908">
    <property type="entry name" value="PROTEIN CBG11750-RELATED"/>
    <property type="match status" value="1"/>
</dbReference>
<dbReference type="CDD" id="cd00519">
    <property type="entry name" value="Lipase_3"/>
    <property type="match status" value="1"/>
</dbReference>
<feature type="domain" description="Fungal lipase-type" evidence="2">
    <location>
        <begin position="106"/>
        <end position="236"/>
    </location>
</feature>
<accession>A0A813BYV0</accession>
<feature type="transmembrane region" description="Helical" evidence="1">
    <location>
        <begin position="16"/>
        <end position="39"/>
    </location>
</feature>
<proteinExistence type="predicted"/>
<dbReference type="Gene3D" id="3.40.50.1820">
    <property type="entry name" value="alpha/beta hydrolase"/>
    <property type="match status" value="1"/>
</dbReference>
<evidence type="ECO:0000313" key="4">
    <source>
        <dbReference type="Proteomes" id="UP000601435"/>
    </source>
</evidence>
<feature type="non-terminal residue" evidence="3">
    <location>
        <position position="326"/>
    </location>
</feature>
<dbReference type="GO" id="GO:0006629">
    <property type="term" value="P:lipid metabolic process"/>
    <property type="evidence" value="ECO:0007669"/>
    <property type="project" value="InterPro"/>
</dbReference>
<evidence type="ECO:0000313" key="3">
    <source>
        <dbReference type="EMBL" id="CAE7932974.1"/>
    </source>
</evidence>
<keyword evidence="4" id="KW-1185">Reference proteome</keyword>
<dbReference type="SUPFAM" id="SSF53474">
    <property type="entry name" value="alpha/beta-Hydrolases"/>
    <property type="match status" value="1"/>
</dbReference>
<gene>
    <name evidence="3" type="ORF">SNEC2469_LOCUS32546</name>
</gene>
<dbReference type="AlphaFoldDB" id="A0A813BYV0"/>
<protein>
    <recommendedName>
        <fullName evidence="2">Fungal lipase-type domain-containing protein</fullName>
    </recommendedName>
</protein>
<dbReference type="OrthoDB" id="424277at2759"/>
<evidence type="ECO:0000256" key="1">
    <source>
        <dbReference type="SAM" id="Phobius"/>
    </source>
</evidence>
<dbReference type="InterPro" id="IPR029058">
    <property type="entry name" value="AB_hydrolase_fold"/>
</dbReference>
<comment type="caution">
    <text evidence="3">The sequence shown here is derived from an EMBL/GenBank/DDBJ whole genome shotgun (WGS) entry which is preliminary data.</text>
</comment>
<keyword evidence="1" id="KW-0472">Membrane</keyword>